<name>A0A8T1UPG4_9STRA</name>
<evidence type="ECO:0000256" key="1">
    <source>
        <dbReference type="ARBA" id="ARBA00022679"/>
    </source>
</evidence>
<keyword evidence="1" id="KW-0808">Transferase</keyword>
<dbReference type="PANTHER" id="PTHR13947">
    <property type="entry name" value="GNAT FAMILY N-ACETYLTRANSFERASE"/>
    <property type="match status" value="1"/>
</dbReference>
<dbReference type="VEuPathDB" id="FungiDB:PC110_g9043"/>
<dbReference type="InterPro" id="IPR000182">
    <property type="entry name" value="GNAT_dom"/>
</dbReference>
<reference evidence="3" key="1">
    <citation type="submission" date="2021-01" db="EMBL/GenBank/DDBJ databases">
        <title>Phytophthora aleatoria, a newly-described species from Pinus radiata is distinct from Phytophthora cactorum isolates based on comparative genomics.</title>
        <authorList>
            <person name="Mcdougal R."/>
            <person name="Panda P."/>
            <person name="Williams N."/>
            <person name="Studholme D.J."/>
        </authorList>
    </citation>
    <scope>NUCLEOTIDE SEQUENCE</scope>
    <source>
        <strain evidence="3">NZFS 3830</strain>
    </source>
</reference>
<accession>A0A8T1UPG4</accession>
<dbReference type="OrthoDB" id="91894at2759"/>
<sequence length="378" mass="42835">MDISNSDITIRQFRADDLPQVVEMFLTGMRSYEAFRAMTEPSEAYLQACVKSDLSDIEDMYITLGGNFWVATPKTDPTKVVGIVGLEAKGNKEGELRRLSVKDTHRRFGVGRMLIATLEHWARENGFQKIWLTTGGDMDKARAFYLAVGFKKTAVTVLNADPYVEAFTFEKPLDTEEVIGLDGDIVGERYLGQNSLLNMVANPVTGASYAKMDGETAVADATPKWADSTKMVFPEELPMEYEYTRPKIYVRDCYPEYYKGIIRMLESTIVKRITVTGTPGIGKSIFYGYFLKRYSFENPLVTIVTVSFTKDGDTSFMKEVVVWRNNIVADEARWGIGLMVQVYSKAVKEATGGVIHLNFKQQRKYWRFEWIPSGEAFH</sequence>
<dbReference type="CDD" id="cd04301">
    <property type="entry name" value="NAT_SF"/>
    <property type="match status" value="1"/>
</dbReference>
<evidence type="ECO:0000259" key="2">
    <source>
        <dbReference type="PROSITE" id="PS51186"/>
    </source>
</evidence>
<dbReference type="PROSITE" id="PS51186">
    <property type="entry name" value="GNAT"/>
    <property type="match status" value="1"/>
</dbReference>
<dbReference type="Pfam" id="PF00583">
    <property type="entry name" value="Acetyltransf_1"/>
    <property type="match status" value="1"/>
</dbReference>
<proteinExistence type="predicted"/>
<dbReference type="EMBL" id="JAENGZ010000139">
    <property type="protein sequence ID" value="KAG6967635.1"/>
    <property type="molecule type" value="Genomic_DNA"/>
</dbReference>
<dbReference type="InterPro" id="IPR050769">
    <property type="entry name" value="NAT_camello-type"/>
</dbReference>
<organism evidence="3 4">
    <name type="scientific">Phytophthora cactorum</name>
    <dbReference type="NCBI Taxonomy" id="29920"/>
    <lineage>
        <taxon>Eukaryota</taxon>
        <taxon>Sar</taxon>
        <taxon>Stramenopiles</taxon>
        <taxon>Oomycota</taxon>
        <taxon>Peronosporomycetes</taxon>
        <taxon>Peronosporales</taxon>
        <taxon>Peronosporaceae</taxon>
        <taxon>Phytophthora</taxon>
    </lineage>
</organism>
<dbReference type="VEuPathDB" id="FungiDB:PC110_g9045"/>
<dbReference type="AlphaFoldDB" id="A0A8T1UPG4"/>
<comment type="caution">
    <text evidence="3">The sequence shown here is derived from an EMBL/GenBank/DDBJ whole genome shotgun (WGS) entry which is preliminary data.</text>
</comment>
<evidence type="ECO:0000313" key="4">
    <source>
        <dbReference type="Proteomes" id="UP000688947"/>
    </source>
</evidence>
<gene>
    <name evidence="3" type="ORF">JG687_00004171</name>
</gene>
<dbReference type="PANTHER" id="PTHR13947:SF37">
    <property type="entry name" value="LD18367P"/>
    <property type="match status" value="1"/>
</dbReference>
<protein>
    <recommendedName>
        <fullName evidence="2">N-acetyltransferase domain-containing protein</fullName>
    </recommendedName>
</protein>
<dbReference type="Proteomes" id="UP000688947">
    <property type="component" value="Unassembled WGS sequence"/>
</dbReference>
<evidence type="ECO:0000313" key="3">
    <source>
        <dbReference type="EMBL" id="KAG6967635.1"/>
    </source>
</evidence>
<feature type="domain" description="N-acetyltransferase" evidence="2">
    <location>
        <begin position="8"/>
        <end position="174"/>
    </location>
</feature>
<dbReference type="GO" id="GO:0008080">
    <property type="term" value="F:N-acetyltransferase activity"/>
    <property type="evidence" value="ECO:0007669"/>
    <property type="project" value="InterPro"/>
</dbReference>